<dbReference type="PATRIC" id="fig|55758.3.peg.1131"/>
<dbReference type="OrthoDB" id="78424at2157"/>
<feature type="transmembrane region" description="Helical" evidence="1">
    <location>
        <begin position="49"/>
        <end position="72"/>
    </location>
</feature>
<feature type="transmembrane region" description="Helical" evidence="1">
    <location>
        <begin position="20"/>
        <end position="43"/>
    </location>
</feature>
<proteinExistence type="predicted"/>
<evidence type="ECO:0000313" key="2">
    <source>
        <dbReference type="EMBL" id="KZX13688.1"/>
    </source>
</evidence>
<keyword evidence="1" id="KW-1133">Transmembrane helix</keyword>
<dbReference type="EMBL" id="LWMT01000202">
    <property type="protein sequence ID" value="KZX13688.1"/>
    <property type="molecule type" value="Genomic_DNA"/>
</dbReference>
<feature type="transmembrane region" description="Helical" evidence="1">
    <location>
        <begin position="97"/>
        <end position="122"/>
    </location>
</feature>
<sequence length="287" mass="32257">MSLSSILDDGFKYPFQNKRIFIVIGILALLYPLLTIIVTITGNSLSVEIIAILIIVGIITYLILMGYGISIIKSTINNDSKLPTIELKENILNGIKYLSIILTYFIIPIIIMVILISNLNFIQDYNSIMGYYTQYGLEYGAHTPNALLINFLTKFLEIIVVGIILLVIFLIPLLIGFCRLSKDNSVKSALQITEIIKDIKEIGWGRYIGYLIAIGIIVGIIMFFVNIIIGYMSLMGILGLIISTILNSFIIVTFFGLFISRVLGLVYNLKDEEIDPYINYKPPENSY</sequence>
<accession>A0A166BQN8</accession>
<dbReference type="Pfam" id="PF13197">
    <property type="entry name" value="DUF4013"/>
    <property type="match status" value="1"/>
</dbReference>
<keyword evidence="3" id="KW-1185">Reference proteome</keyword>
<protein>
    <recommendedName>
        <fullName evidence="4">Glycerophosphoryl diester phosphodiesterase membrane domain-containing protein</fullName>
    </recommendedName>
</protein>
<feature type="transmembrane region" description="Helical" evidence="1">
    <location>
        <begin position="155"/>
        <end position="178"/>
    </location>
</feature>
<evidence type="ECO:0000256" key="1">
    <source>
        <dbReference type="SAM" id="Phobius"/>
    </source>
</evidence>
<dbReference type="AlphaFoldDB" id="A0A166BQN8"/>
<feature type="transmembrane region" description="Helical" evidence="1">
    <location>
        <begin position="237"/>
        <end position="260"/>
    </location>
</feature>
<organism evidence="2 3">
    <name type="scientific">Methanobrevibacter filiformis</name>
    <dbReference type="NCBI Taxonomy" id="55758"/>
    <lineage>
        <taxon>Archaea</taxon>
        <taxon>Methanobacteriati</taxon>
        <taxon>Methanobacteriota</taxon>
        <taxon>Methanomada group</taxon>
        <taxon>Methanobacteria</taxon>
        <taxon>Methanobacteriales</taxon>
        <taxon>Methanobacteriaceae</taxon>
        <taxon>Methanobrevibacter</taxon>
    </lineage>
</organism>
<keyword evidence="1" id="KW-0472">Membrane</keyword>
<feature type="transmembrane region" description="Helical" evidence="1">
    <location>
        <begin position="207"/>
        <end position="231"/>
    </location>
</feature>
<keyword evidence="1" id="KW-0812">Transmembrane</keyword>
<gene>
    <name evidence="2" type="ORF">MBFIL_09840</name>
</gene>
<dbReference type="InterPro" id="IPR025098">
    <property type="entry name" value="DUF4013"/>
</dbReference>
<evidence type="ECO:0000313" key="3">
    <source>
        <dbReference type="Proteomes" id="UP000077066"/>
    </source>
</evidence>
<dbReference type="RefSeq" id="WP_066972068.1">
    <property type="nucleotide sequence ID" value="NZ_LWMT01000202.1"/>
</dbReference>
<dbReference type="Proteomes" id="UP000077066">
    <property type="component" value="Unassembled WGS sequence"/>
</dbReference>
<reference evidence="2 3" key="1">
    <citation type="submission" date="2016-04" db="EMBL/GenBank/DDBJ databases">
        <title>Genome sequence of Methanobrevibacter filiformis DSM 11501.</title>
        <authorList>
            <person name="Poehlein A."/>
            <person name="Seedorf H."/>
            <person name="Daniel R."/>
        </authorList>
    </citation>
    <scope>NUCLEOTIDE SEQUENCE [LARGE SCALE GENOMIC DNA]</scope>
    <source>
        <strain evidence="2 3">DSM 11501</strain>
    </source>
</reference>
<name>A0A166BQN8_9EURY</name>
<comment type="caution">
    <text evidence="2">The sequence shown here is derived from an EMBL/GenBank/DDBJ whole genome shotgun (WGS) entry which is preliminary data.</text>
</comment>
<evidence type="ECO:0008006" key="4">
    <source>
        <dbReference type="Google" id="ProtNLM"/>
    </source>
</evidence>